<reference evidence="2 3" key="1">
    <citation type="journal article" date="2014" name="Appl. Environ. Microbiol.">
        <title>Insights into the Microbial Degradation of Rubber and Gutta-Percha by Analysis of the Complete Genome of Nocardia nova SH22a.</title>
        <authorList>
            <person name="Luo Q."/>
            <person name="Hiessl S."/>
            <person name="Poehlein A."/>
            <person name="Daniel R."/>
            <person name="Steinbuchel A."/>
        </authorList>
    </citation>
    <scope>NUCLEOTIDE SEQUENCE [LARGE SCALE GENOMIC DNA]</scope>
    <source>
        <strain evidence="2">SH22a</strain>
    </source>
</reference>
<dbReference type="AlphaFoldDB" id="W5TR05"/>
<keyword evidence="1" id="KW-0472">Membrane</keyword>
<organism evidence="2 3">
    <name type="scientific">Nocardia nova SH22a</name>
    <dbReference type="NCBI Taxonomy" id="1415166"/>
    <lineage>
        <taxon>Bacteria</taxon>
        <taxon>Bacillati</taxon>
        <taxon>Actinomycetota</taxon>
        <taxon>Actinomycetes</taxon>
        <taxon>Mycobacteriales</taxon>
        <taxon>Nocardiaceae</taxon>
        <taxon>Nocardia</taxon>
    </lineage>
</organism>
<protein>
    <submittedName>
        <fullName evidence="2">Uncharacterized protein</fullName>
    </submittedName>
</protein>
<feature type="transmembrane region" description="Helical" evidence="1">
    <location>
        <begin position="63"/>
        <end position="82"/>
    </location>
</feature>
<dbReference type="EMBL" id="CP006850">
    <property type="protein sequence ID" value="AHH19681.1"/>
    <property type="molecule type" value="Genomic_DNA"/>
</dbReference>
<dbReference type="STRING" id="1415166.NONO_c48970"/>
<evidence type="ECO:0000313" key="2">
    <source>
        <dbReference type="EMBL" id="AHH19681.1"/>
    </source>
</evidence>
<dbReference type="KEGG" id="nno:NONO_c48970"/>
<evidence type="ECO:0000313" key="3">
    <source>
        <dbReference type="Proteomes" id="UP000019150"/>
    </source>
</evidence>
<proteinExistence type="predicted"/>
<keyword evidence="1" id="KW-0812">Transmembrane</keyword>
<name>W5TR05_9NOCA</name>
<dbReference type="Proteomes" id="UP000019150">
    <property type="component" value="Chromosome"/>
</dbReference>
<keyword evidence="1" id="KW-1133">Transmembrane helix</keyword>
<keyword evidence="3" id="KW-1185">Reference proteome</keyword>
<sequence length="91" mass="9401">MAAVAGPKTLPGPVAVGKGRGMAGIVREEHVGWRRAATVAVVGGTLLICWVLGDMAVRQSLSWLQPVYLIAGVAVVALGLRIRTVATGLRS</sequence>
<gene>
    <name evidence="2" type="ORF">NONO_c48970</name>
</gene>
<evidence type="ECO:0000256" key="1">
    <source>
        <dbReference type="SAM" id="Phobius"/>
    </source>
</evidence>
<feature type="transmembrane region" description="Helical" evidence="1">
    <location>
        <begin position="36"/>
        <end position="57"/>
    </location>
</feature>
<accession>W5TR05</accession>
<dbReference type="HOGENOM" id="CLU_2423983_0_0_11"/>